<evidence type="ECO:0000313" key="6">
    <source>
        <dbReference type="RefSeq" id="XP_016929702.3"/>
    </source>
</evidence>
<dbReference type="PROSITE" id="PS50853">
    <property type="entry name" value="FN3"/>
    <property type="match status" value="1"/>
</dbReference>
<evidence type="ECO:0000313" key="5">
    <source>
        <dbReference type="RefSeq" id="XP_016929701.3"/>
    </source>
</evidence>
<feature type="compositionally biased region" description="Basic and acidic residues" evidence="1">
    <location>
        <begin position="102"/>
        <end position="134"/>
    </location>
</feature>
<dbReference type="GO" id="GO:0006355">
    <property type="term" value="P:regulation of DNA-templated transcription"/>
    <property type="evidence" value="ECO:0007669"/>
    <property type="project" value="TreeGrafter"/>
</dbReference>
<dbReference type="GO" id="GO:0005634">
    <property type="term" value="C:nucleus"/>
    <property type="evidence" value="ECO:0007669"/>
    <property type="project" value="TreeGrafter"/>
</dbReference>
<feature type="compositionally biased region" description="Basic and acidic residues" evidence="1">
    <location>
        <begin position="295"/>
        <end position="309"/>
    </location>
</feature>
<feature type="compositionally biased region" description="Acidic residues" evidence="1">
    <location>
        <begin position="190"/>
        <end position="207"/>
    </location>
</feature>
<dbReference type="Pfam" id="PF16794">
    <property type="entry name" value="fn3_4"/>
    <property type="match status" value="1"/>
</dbReference>
<sequence length="1481" mass="163150">MMEVSQNMELKELSTEGALLRNLSSDLSSEVEPVSTPAIVNESSRTSADEDDLCELANGVDSKDIKDIDKPITGSEQERDAGSDLDALLDKISSIVDCSPRNPDDLESLDKNEECDSASTKEKPADETDEKQVEQIELETEEEEGEGEVSESKENEARVELDSEIETEDKAAVEDIEHIEDPAPTKETTEQIDDLDEPDEENLEEVTEEKKKSEEKEEAKPHDVNNTEKVRTKVNSSADDVFLDALDSISSSDEFDAIASKESEKAKQSKNLNTENKSDSNDLEEISSDDDDILKDEKVDKPEKPKADIIDLDSSGECVICETPTDVEESVDKTEDTEEVTPEKGSSQETKIVEENISEEPVDVAQDEPIQAEEEEEKITDIEDPTESMSVEDEEPKVTKEPKQTEEPKETEEPKVTGEKEESVLIEDGEPMLVDKEDEESKKAELQEVQEDKQTEEPEKAKEVEEPEEVKEAEELVVVPEKVTEEVEEVNLTEEAKETEAPEEANPKEKSEKKAVEPDEQEETKEPEDKEEKEEPEEAKPSEQEKEPVVVECEATEDPKKSDQVEEEFRTQTQEMNDTAIDDLLMEADKDTLESEEKKASEVEPIVISEDDKEPKVNGICEMPTDDNKEPLAKEKPVVEKEAKEPESDDEVIFFEPLDKTNKIETATEPTNEQSKKLEAKDDEVVLVSEDEDEEPQENKLEKEVQSSVKETTTKGLPNDSTAESVEDKDLQMDNSDNACDQFEKLKTPKKVKSTAIEDGNSNSSNLLRPAEDSEESAPKRVRLSTDEKIEPVLEAELEATTKSSSAEEDKKDITKRSHDHLDSSPDRENEIPNKKPKTEDSEDSCDGTLQIDMEGEDDKVHIKKADSPKKEEVEKPKIDLTPAPETKKDIKPLRLEFFKAFRRSIDTMTRDDLEELVLQKVVEAMLVKSDFADIRLQLDKCENTLTAYRRKIAEVSKQFLDLETVHKRVLKDLEAKNSHYTAPVRITRAVGLQVGIPFKAMKPTVAAPEQSHAAGSMLAPPSGTPPKASTSPMRSPMRSRPPPPTFGSSSSSIGSGPGPSGTPSPNLHQQPARSTANSSQSPAAAGTATPPVRRGCLQKVTPQRPGPGNNLPVPQTNNQSNVHRMQTSPPGGQRTMHASKHTGTTASMAASVAKAAMRNRNSAPAYVSQKQQQQQQQQQQYQTPRPGPGSTTGTTPTKPVPKCTTKVRPMPPPLSGATVSVPMSSASGSGSGSGSYGQQQQPSLAPAKPKEKAVIDLTDEDDAAAAAAAKAAQAQIEANARLRQASNAAVKRSAQTAAATRGGRGGGNVVRASPMQLGRVNARQLVQNNGGGQRSSLGSNVTMQIRSENTPPAASRLRYSHPAPLPSSPAQPFNPAWKVPPSRPVIRINLLDTGIVISWTLEDTSPRFAECVTYQIYAYQETIHEPSTDSWRHVGDVNAMLLPMAVTLNQFQENQRYYFAVRGVDKHQRFGPFSVPKTWS</sequence>
<feature type="compositionally biased region" description="Basic and acidic residues" evidence="1">
    <location>
        <begin position="61"/>
        <end position="82"/>
    </location>
</feature>
<name>A0AB39Z7G9_DROSZ</name>
<feature type="compositionally biased region" description="Basic and acidic residues" evidence="1">
    <location>
        <begin position="626"/>
        <end position="646"/>
    </location>
</feature>
<feature type="compositionally biased region" description="Basic and acidic residues" evidence="1">
    <location>
        <begin position="557"/>
        <end position="570"/>
    </location>
</feature>
<dbReference type="GO" id="GO:0005667">
    <property type="term" value="C:transcription regulator complex"/>
    <property type="evidence" value="ECO:0007669"/>
    <property type="project" value="TreeGrafter"/>
</dbReference>
<feature type="compositionally biased region" description="Low complexity" evidence="1">
    <location>
        <begin position="1170"/>
        <end position="1209"/>
    </location>
</feature>
<feature type="compositionally biased region" description="Basic and acidic residues" evidence="1">
    <location>
        <begin position="806"/>
        <end position="840"/>
    </location>
</feature>
<dbReference type="GeneID" id="108009676"/>
<feature type="compositionally biased region" description="Low complexity" evidence="1">
    <location>
        <begin position="1147"/>
        <end position="1157"/>
    </location>
</feature>
<feature type="compositionally biased region" description="Basic and acidic residues" evidence="1">
    <location>
        <begin position="168"/>
        <end position="189"/>
    </location>
</feature>
<feature type="region of interest" description="Disordered" evidence="1">
    <location>
        <begin position="260"/>
        <end position="876"/>
    </location>
</feature>
<feature type="compositionally biased region" description="Polar residues" evidence="1">
    <location>
        <begin position="1067"/>
        <end position="1083"/>
    </location>
</feature>
<feature type="compositionally biased region" description="Polar residues" evidence="1">
    <location>
        <begin position="706"/>
        <end position="724"/>
    </location>
</feature>
<feature type="region of interest" description="Disordered" evidence="1">
    <location>
        <begin position="24"/>
        <end position="84"/>
    </location>
</feature>
<feature type="compositionally biased region" description="Basic and acidic residues" evidence="1">
    <location>
        <begin position="208"/>
        <end position="231"/>
    </location>
</feature>
<evidence type="ECO:0000259" key="2">
    <source>
        <dbReference type="PROSITE" id="PS50853"/>
    </source>
</evidence>
<dbReference type="PANTHER" id="PTHR23210">
    <property type="entry name" value="ACTIVATING TRANSCRIPTION FACTOR 7 INTERACTING PROTEIN"/>
    <property type="match status" value="1"/>
</dbReference>
<feature type="compositionally biased region" description="Basic and acidic residues" evidence="1">
    <location>
        <begin position="150"/>
        <end position="161"/>
    </location>
</feature>
<dbReference type="RefSeq" id="XP_016929701.3">
    <property type="nucleotide sequence ID" value="XM_017074212.4"/>
</dbReference>
<feature type="compositionally biased region" description="Basic and acidic residues" evidence="1">
    <location>
        <begin position="538"/>
        <end position="549"/>
    </location>
</feature>
<feature type="compositionally biased region" description="Acidic residues" evidence="1">
    <location>
        <begin position="518"/>
        <end position="537"/>
    </location>
</feature>
<organism evidence="3 6">
    <name type="scientific">Drosophila suzukii</name>
    <name type="common">Spotted-wing drosophila fruit fly</name>
    <dbReference type="NCBI Taxonomy" id="28584"/>
    <lineage>
        <taxon>Eukaryota</taxon>
        <taxon>Metazoa</taxon>
        <taxon>Ecdysozoa</taxon>
        <taxon>Arthropoda</taxon>
        <taxon>Hexapoda</taxon>
        <taxon>Insecta</taxon>
        <taxon>Pterygota</taxon>
        <taxon>Neoptera</taxon>
        <taxon>Endopterygota</taxon>
        <taxon>Diptera</taxon>
        <taxon>Brachycera</taxon>
        <taxon>Muscomorpha</taxon>
        <taxon>Ephydroidea</taxon>
        <taxon>Drosophilidae</taxon>
        <taxon>Drosophila</taxon>
        <taxon>Sophophora</taxon>
    </lineage>
</organism>
<dbReference type="Proteomes" id="UP001652628">
    <property type="component" value="Chromosome 2R"/>
</dbReference>
<reference evidence="4 5" key="1">
    <citation type="submission" date="2025-05" db="UniProtKB">
        <authorList>
            <consortium name="RefSeq"/>
        </authorList>
    </citation>
    <scope>IDENTIFICATION</scope>
</reference>
<feature type="compositionally biased region" description="Acidic residues" evidence="1">
    <location>
        <begin position="356"/>
        <end position="395"/>
    </location>
</feature>
<feature type="compositionally biased region" description="Basic and acidic residues" evidence="1">
    <location>
        <begin position="587"/>
        <end position="602"/>
    </location>
</feature>
<protein>
    <submittedName>
        <fullName evidence="4 5">Enolase-phosphatase E1</fullName>
    </submittedName>
</protein>
<feature type="domain" description="Fibronectin type-III" evidence="2">
    <location>
        <begin position="1381"/>
        <end position="1481"/>
    </location>
</feature>
<feature type="region of interest" description="Disordered" evidence="1">
    <location>
        <begin position="1294"/>
        <end position="1316"/>
    </location>
</feature>
<dbReference type="InterPro" id="IPR056565">
    <property type="entry name" value="Fn3_ATF7IP"/>
</dbReference>
<feature type="region of interest" description="Disordered" evidence="1">
    <location>
        <begin position="96"/>
        <end position="239"/>
    </location>
</feature>
<feature type="compositionally biased region" description="Basic and acidic residues" evidence="1">
    <location>
        <begin position="433"/>
        <end position="464"/>
    </location>
</feature>
<proteinExistence type="predicted"/>
<accession>A0AB39Z7G9</accession>
<evidence type="ECO:0000313" key="7">
    <source>
        <dbReference type="RefSeq" id="XP_036669062.3"/>
    </source>
</evidence>
<feature type="compositionally biased region" description="Acidic residues" evidence="1">
    <location>
        <begin position="136"/>
        <end position="149"/>
    </location>
</feature>
<evidence type="ECO:0000256" key="1">
    <source>
        <dbReference type="SAM" id="MobiDB-lite"/>
    </source>
</evidence>
<feature type="compositionally biased region" description="Polar residues" evidence="1">
    <location>
        <begin position="1113"/>
        <end position="1131"/>
    </location>
</feature>
<evidence type="ECO:0000313" key="3">
    <source>
        <dbReference type="Proteomes" id="UP001652628"/>
    </source>
</evidence>
<feature type="compositionally biased region" description="Basic and acidic residues" evidence="1">
    <location>
        <begin position="859"/>
        <end position="876"/>
    </location>
</feature>
<evidence type="ECO:0000313" key="4">
    <source>
        <dbReference type="RefSeq" id="XP_016929700.3"/>
    </source>
</evidence>
<feature type="region of interest" description="Disordered" evidence="1">
    <location>
        <begin position="1348"/>
        <end position="1377"/>
    </location>
</feature>
<feature type="region of interest" description="Disordered" evidence="1">
    <location>
        <begin position="1008"/>
        <end position="1254"/>
    </location>
</feature>
<feature type="compositionally biased region" description="Basic and acidic residues" evidence="1">
    <location>
        <begin position="494"/>
        <end position="517"/>
    </location>
</feature>
<feature type="compositionally biased region" description="Basic and acidic residues" evidence="1">
    <location>
        <begin position="396"/>
        <end position="423"/>
    </location>
</feature>
<keyword evidence="3" id="KW-1185">Reference proteome</keyword>
<dbReference type="RefSeq" id="XP_016929702.3">
    <property type="nucleotide sequence ID" value="XM_017074213.4"/>
</dbReference>
<dbReference type="InterPro" id="IPR026085">
    <property type="entry name" value="ATF7-int"/>
</dbReference>
<dbReference type="InterPro" id="IPR003961">
    <property type="entry name" value="FN3_dom"/>
</dbReference>
<dbReference type="PANTHER" id="PTHR23210:SF26">
    <property type="entry name" value="ACTIVATING TRANSCRIPTION FACTOR 7-INTERACTING PROTEIN 1"/>
    <property type="match status" value="1"/>
</dbReference>
<feature type="compositionally biased region" description="Polar residues" evidence="1">
    <location>
        <begin position="664"/>
        <end position="673"/>
    </location>
</feature>
<dbReference type="GO" id="GO:0003712">
    <property type="term" value="F:transcription coregulator activity"/>
    <property type="evidence" value="ECO:0007669"/>
    <property type="project" value="TreeGrafter"/>
</dbReference>
<dbReference type="RefSeq" id="XP_016929700.3">
    <property type="nucleotide sequence ID" value="XM_017074211.4"/>
</dbReference>
<feature type="compositionally biased region" description="Acidic residues" evidence="1">
    <location>
        <begin position="325"/>
        <end position="340"/>
    </location>
</feature>
<feature type="compositionally biased region" description="Basic and acidic residues" evidence="1">
    <location>
        <begin position="674"/>
        <end position="684"/>
    </location>
</feature>
<feature type="compositionally biased region" description="Acidic residues" evidence="1">
    <location>
        <begin position="281"/>
        <end position="294"/>
    </location>
</feature>
<dbReference type="RefSeq" id="XP_036669062.3">
    <property type="nucleotide sequence ID" value="XM_036813167.3"/>
</dbReference>
<gene>
    <name evidence="4 5 6 7" type="primary">wde</name>
</gene>